<feature type="chain" id="PRO_5015559013" evidence="1">
    <location>
        <begin position="23"/>
        <end position="492"/>
    </location>
</feature>
<name>A0A2S5ZFN6_9GAMM</name>
<proteinExistence type="predicted"/>
<comment type="caution">
    <text evidence="2">The sequence shown here is derived from an EMBL/GenBank/DDBJ whole genome shotgun (WGS) entry which is preliminary data.</text>
</comment>
<evidence type="ECO:0000313" key="3">
    <source>
        <dbReference type="Proteomes" id="UP000239917"/>
    </source>
</evidence>
<dbReference type="InterPro" id="IPR038636">
    <property type="entry name" value="Wzi_sf"/>
</dbReference>
<reference evidence="2 3" key="1">
    <citation type="submission" date="2018-01" db="EMBL/GenBank/DDBJ databases">
        <title>Complete genome sequences of the type strains of Marinobacter flavimaris and Marinobacter maroccanus.</title>
        <authorList>
            <person name="Palau M."/>
            <person name="Boujida N."/>
            <person name="Manresa A."/>
            <person name="Minana-Galbis D."/>
        </authorList>
    </citation>
    <scope>NUCLEOTIDE SEQUENCE [LARGE SCALE GENOMIC DNA]</scope>
    <source>
        <strain evidence="2 3">N4</strain>
    </source>
</reference>
<accession>A0A2S5ZFN6</accession>
<dbReference type="EMBL" id="PSSX01000001">
    <property type="protein sequence ID" value="PPI86002.1"/>
    <property type="molecule type" value="Genomic_DNA"/>
</dbReference>
<evidence type="ECO:0000256" key="1">
    <source>
        <dbReference type="SAM" id="SignalP"/>
    </source>
</evidence>
<keyword evidence="1" id="KW-0732">Signal</keyword>
<dbReference type="Pfam" id="PF14052">
    <property type="entry name" value="Caps_assemb_Wzi"/>
    <property type="match status" value="1"/>
</dbReference>
<keyword evidence="3" id="KW-1185">Reference proteome</keyword>
<dbReference type="RefSeq" id="WP_104320258.1">
    <property type="nucleotide sequence ID" value="NZ_PSSX01000001.1"/>
</dbReference>
<dbReference type="Proteomes" id="UP000239917">
    <property type="component" value="Unassembled WGS sequence"/>
</dbReference>
<feature type="signal peptide" evidence="1">
    <location>
        <begin position="1"/>
        <end position="22"/>
    </location>
</feature>
<organism evidence="2 3">
    <name type="scientific">Marinobacter maroccanus</name>
    <dbReference type="NCBI Taxonomy" id="2055143"/>
    <lineage>
        <taxon>Bacteria</taxon>
        <taxon>Pseudomonadati</taxon>
        <taxon>Pseudomonadota</taxon>
        <taxon>Gammaproteobacteria</taxon>
        <taxon>Pseudomonadales</taxon>
        <taxon>Marinobacteraceae</taxon>
        <taxon>Marinobacter</taxon>
    </lineage>
</organism>
<dbReference type="OrthoDB" id="101884at2"/>
<dbReference type="AlphaFoldDB" id="A0A2S5ZFN6"/>
<dbReference type="InterPro" id="IPR026950">
    <property type="entry name" value="Caps_assemb_Wzi"/>
</dbReference>
<gene>
    <name evidence="2" type="ORF">KEHDKFFH_01390</name>
</gene>
<protein>
    <submittedName>
        <fullName evidence="2">Capsule assembly Wzi family protein</fullName>
    </submittedName>
</protein>
<dbReference type="Gene3D" id="2.40.160.130">
    <property type="entry name" value="Capsule assembly protein Wzi"/>
    <property type="match status" value="1"/>
</dbReference>
<evidence type="ECO:0000313" key="2">
    <source>
        <dbReference type="EMBL" id="PPI86002.1"/>
    </source>
</evidence>
<sequence length="492" mass="54236">MRRVITILSAGVFLAAPLQAFAAPWLGPGDARARHSIQKLSDRGHLDASTTTWPINWADLEQGLDESSDSSVATQRAYLGFEREQQAETGFRGELKLEGANDPAFLRGFHDLPREEGQLTATLQWQGEAWAAGISPSAVADPGDGKEFRLDGSYVAATAGNWVLGVGAIDRWWGPGWQSTMILSNNARPIPAVWIDRKSSLAPESDLLSWIGPWKLNLFLGQLEEERTIPDAKMIGMRVTFVPIERLEIGLSRTIIFGGEGRPEGLSTIWDALIGQDNTVAGESTQDDPSNQLATIDARYGFPLGEQTMGLYAQMMGEDEAGYLPSRKSWLFGVDWTSQLLRSDQQWFVEFTNTLAEDLLGDPRADYAYDHFLYTTGYQYYGRAIGSTFDADAEALSLGLLNFLPDGSNLTATLTYANLNKDGGNRVSQPDDEVFYNVPDGAQKVAIANLGYGNEVLGGWLDLNLQLTDKEIQLLGGEKDRWSLSASWKYRF</sequence>